<sequence length="142" mass="15275">MSASRISMGRKTRLSKALAATPRRRGLVISELGAVIHSTSQHQVLVHGIVGVLTLQASSSLIKYPLVPEPSASVPPNASQGSGVRKDAGPRPGAHVQMTPVVDLSPEEPPHRRILLNAPGSERQTNLRYRRQVAVDSRGPHY</sequence>
<reference evidence="2 3" key="1">
    <citation type="journal article" date="2020" name="bioRxiv">
        <title>Whole genome comparisons of ergot fungi reveals the divergence and evolution of species within the genus Claviceps are the result of varying mechanisms driving genome evolution and host range expansion.</title>
        <authorList>
            <person name="Wyka S.A."/>
            <person name="Mondo S.J."/>
            <person name="Liu M."/>
            <person name="Dettman J."/>
            <person name="Nalam V."/>
            <person name="Broders K.D."/>
        </authorList>
    </citation>
    <scope>NUCLEOTIDE SEQUENCE [LARGE SCALE GENOMIC DNA]</scope>
    <source>
        <strain evidence="2 3">LM583</strain>
    </source>
</reference>
<protein>
    <submittedName>
        <fullName evidence="2">Uncharacterized protein</fullName>
    </submittedName>
</protein>
<gene>
    <name evidence="2" type="ORF">E4U57_003041</name>
</gene>
<evidence type="ECO:0000313" key="2">
    <source>
        <dbReference type="EMBL" id="KAG5966210.1"/>
    </source>
</evidence>
<feature type="region of interest" description="Disordered" evidence="1">
    <location>
        <begin position="69"/>
        <end position="111"/>
    </location>
</feature>
<comment type="caution">
    <text evidence="2">The sequence shown here is derived from an EMBL/GenBank/DDBJ whole genome shotgun (WGS) entry which is preliminary data.</text>
</comment>
<dbReference type="Proteomes" id="UP000742024">
    <property type="component" value="Unassembled WGS sequence"/>
</dbReference>
<organism evidence="2 3">
    <name type="scientific">Claviceps arundinis</name>
    <dbReference type="NCBI Taxonomy" id="1623583"/>
    <lineage>
        <taxon>Eukaryota</taxon>
        <taxon>Fungi</taxon>
        <taxon>Dikarya</taxon>
        <taxon>Ascomycota</taxon>
        <taxon>Pezizomycotina</taxon>
        <taxon>Sordariomycetes</taxon>
        <taxon>Hypocreomycetidae</taxon>
        <taxon>Hypocreales</taxon>
        <taxon>Clavicipitaceae</taxon>
        <taxon>Claviceps</taxon>
    </lineage>
</organism>
<keyword evidence="3" id="KW-1185">Reference proteome</keyword>
<evidence type="ECO:0000313" key="3">
    <source>
        <dbReference type="Proteomes" id="UP000742024"/>
    </source>
</evidence>
<dbReference type="EMBL" id="SRPR01000023">
    <property type="protein sequence ID" value="KAG5966210.1"/>
    <property type="molecule type" value="Genomic_DNA"/>
</dbReference>
<accession>A0ABQ7PKB9</accession>
<proteinExistence type="predicted"/>
<name>A0ABQ7PKB9_9HYPO</name>
<evidence type="ECO:0000256" key="1">
    <source>
        <dbReference type="SAM" id="MobiDB-lite"/>
    </source>
</evidence>